<dbReference type="AlphaFoldDB" id="A0A8J5CYW6"/>
<organism evidence="1 2">
    <name type="scientific">Chionoecetes opilio</name>
    <name type="common">Atlantic snow crab</name>
    <name type="synonym">Cancer opilio</name>
    <dbReference type="NCBI Taxonomy" id="41210"/>
    <lineage>
        <taxon>Eukaryota</taxon>
        <taxon>Metazoa</taxon>
        <taxon>Ecdysozoa</taxon>
        <taxon>Arthropoda</taxon>
        <taxon>Crustacea</taxon>
        <taxon>Multicrustacea</taxon>
        <taxon>Malacostraca</taxon>
        <taxon>Eumalacostraca</taxon>
        <taxon>Eucarida</taxon>
        <taxon>Decapoda</taxon>
        <taxon>Pleocyemata</taxon>
        <taxon>Brachyura</taxon>
        <taxon>Eubrachyura</taxon>
        <taxon>Majoidea</taxon>
        <taxon>Majidae</taxon>
        <taxon>Chionoecetes</taxon>
    </lineage>
</organism>
<sequence length="172" mass="19505">MVGDRYIFQCLFRLPKSTEAEGEQWHQGHLRANSTGFILTRQNSLRSDAGVRVPLASHDPHYRPPLSTHTARIRESERDHHDSCLPTPCRVCTNEWGVPVPRALTNQAAPLLTTSDGRQWCTRLLKQTRVSLLLVSTIPPNLHPRPRLNLLPLLPSDATRWAPPSQAFEDIR</sequence>
<name>A0A8J5CYW6_CHIOP</name>
<dbReference type="Proteomes" id="UP000770661">
    <property type="component" value="Unassembled WGS sequence"/>
</dbReference>
<proteinExistence type="predicted"/>
<keyword evidence="2" id="KW-1185">Reference proteome</keyword>
<evidence type="ECO:0000313" key="1">
    <source>
        <dbReference type="EMBL" id="KAG0726319.1"/>
    </source>
</evidence>
<reference evidence="1" key="1">
    <citation type="submission" date="2020-07" db="EMBL/GenBank/DDBJ databases">
        <title>The High-quality genome of the commercially important snow crab, Chionoecetes opilio.</title>
        <authorList>
            <person name="Jeong J.-H."/>
            <person name="Ryu S."/>
        </authorList>
    </citation>
    <scope>NUCLEOTIDE SEQUENCE</scope>
    <source>
        <strain evidence="1">MADBK_172401_WGS</strain>
        <tissue evidence="1">Digestive gland</tissue>
    </source>
</reference>
<comment type="caution">
    <text evidence="1">The sequence shown here is derived from an EMBL/GenBank/DDBJ whole genome shotgun (WGS) entry which is preliminary data.</text>
</comment>
<evidence type="ECO:0000313" key="2">
    <source>
        <dbReference type="Proteomes" id="UP000770661"/>
    </source>
</evidence>
<protein>
    <submittedName>
        <fullName evidence="1">Uncharacterized protein</fullName>
    </submittedName>
</protein>
<dbReference type="EMBL" id="JACEEZ010004624">
    <property type="protein sequence ID" value="KAG0726319.1"/>
    <property type="molecule type" value="Genomic_DNA"/>
</dbReference>
<accession>A0A8J5CYW6</accession>
<gene>
    <name evidence="1" type="ORF">GWK47_036856</name>
</gene>